<name>E0RYF4_BUTPB</name>
<dbReference type="InterPro" id="IPR003593">
    <property type="entry name" value="AAA+_ATPase"/>
</dbReference>
<evidence type="ECO:0000313" key="3">
    <source>
        <dbReference type="EMBL" id="ADL33035.1"/>
    </source>
</evidence>
<dbReference type="Proteomes" id="UP000001299">
    <property type="component" value="Chromosome 1"/>
</dbReference>
<dbReference type="CDD" id="cd00009">
    <property type="entry name" value="AAA"/>
    <property type="match status" value="1"/>
</dbReference>
<sequence length="327" mass="37849">MALTNAQYDAIMHEYEERRSLHRQELEDRQRYVYDNVPGYKELEDAIATTSVNFGKRLLSGERLDRSALKKEIAELSRQKLTLLTEAGFSSDYLDMGYTCQDCQDTGYIGNEKCHCFKQKIIEALYDKSNLKIMTKSANFKLLTDKYYTGEDLKRFQGAVRTSEDFVKNFNSDYQNLFFYGTVGTGKSFLSICVANELLKKGHSVIYFSSLGLFTMLSEYAFDYKAKQELHDIYEDLYNCELLIIDDLGTERVNSFVLSEFFSCINERDIRKKSTIITTNLSLEDLQAIYSDRIVSRIVSNYKLLKLTGPDIRKLKKIAKKESEDLQ</sequence>
<dbReference type="GO" id="GO:0006260">
    <property type="term" value="P:DNA replication"/>
    <property type="evidence" value="ECO:0007669"/>
    <property type="project" value="TreeGrafter"/>
</dbReference>
<evidence type="ECO:0000259" key="2">
    <source>
        <dbReference type="SMART" id="SM00382"/>
    </source>
</evidence>
<dbReference type="eggNOG" id="COG1484">
    <property type="taxonomic scope" value="Bacteria"/>
</dbReference>
<organism evidence="3 4">
    <name type="scientific">Butyrivibrio proteoclasticus (strain ATCC 51982 / DSM 14932 / B316)</name>
    <name type="common">Clostridium proteoclasticum</name>
    <dbReference type="NCBI Taxonomy" id="515622"/>
    <lineage>
        <taxon>Bacteria</taxon>
        <taxon>Bacillati</taxon>
        <taxon>Bacillota</taxon>
        <taxon>Clostridia</taxon>
        <taxon>Lachnospirales</taxon>
        <taxon>Lachnospiraceae</taxon>
        <taxon>Butyrivibrio</taxon>
    </lineage>
</organism>
<keyword evidence="1" id="KW-0175">Coiled coil</keyword>
<reference evidence="3 4" key="1">
    <citation type="journal article" date="2010" name="PLoS ONE">
        <title>The glycobiome of the rumen bacterium Butyrivibrio proteoclasticus B316(T) highlights adaptation to a polysaccharide-rich environment.</title>
        <authorList>
            <person name="Kelly W.J."/>
            <person name="Leahy S.C."/>
            <person name="Altermann E."/>
            <person name="Yeoman C.J."/>
            <person name="Dunne J.C."/>
            <person name="Kong Z."/>
            <person name="Pacheco D.M."/>
            <person name="Li D."/>
            <person name="Noel S.J."/>
            <person name="Moon C.D."/>
            <person name="Cookson A.L."/>
            <person name="Attwood G.T."/>
        </authorList>
    </citation>
    <scope>NUCLEOTIDE SEQUENCE [LARGE SCALE GENOMIC DNA]</scope>
    <source>
        <strain evidence="4">ATCC 51982 / DSM 14932 / B316</strain>
    </source>
</reference>
<feature type="coiled-coil region" evidence="1">
    <location>
        <begin position="59"/>
        <end position="86"/>
    </location>
</feature>
<protein>
    <submittedName>
        <fullName evidence="3">DNA replication protein DnaC1</fullName>
    </submittedName>
</protein>
<dbReference type="Pfam" id="PF01695">
    <property type="entry name" value="IstB_IS21"/>
    <property type="match status" value="1"/>
</dbReference>
<keyword evidence="4" id="KW-1185">Reference proteome</keyword>
<dbReference type="PANTHER" id="PTHR30050:SF4">
    <property type="entry name" value="ATP-BINDING PROTEIN RV3427C IN INSERTION SEQUENCE-RELATED"/>
    <property type="match status" value="1"/>
</dbReference>
<dbReference type="HOGENOM" id="CLU_062999_0_0_9"/>
<dbReference type="AlphaFoldDB" id="E0RYF4"/>
<dbReference type="SUPFAM" id="SSF52540">
    <property type="entry name" value="P-loop containing nucleoside triphosphate hydrolases"/>
    <property type="match status" value="1"/>
</dbReference>
<accession>E0RYF4</accession>
<evidence type="ECO:0000313" key="4">
    <source>
        <dbReference type="Proteomes" id="UP000001299"/>
    </source>
</evidence>
<evidence type="ECO:0000256" key="1">
    <source>
        <dbReference type="SAM" id="Coils"/>
    </source>
</evidence>
<dbReference type="NCBIfam" id="NF005304">
    <property type="entry name" value="PRK06835.1"/>
    <property type="match status" value="1"/>
</dbReference>
<dbReference type="GO" id="GO:0005524">
    <property type="term" value="F:ATP binding"/>
    <property type="evidence" value="ECO:0007669"/>
    <property type="project" value="InterPro"/>
</dbReference>
<gene>
    <name evidence="3" type="primary">dnaC1</name>
    <name evidence="3" type="ordered locus">bpr_I0287</name>
</gene>
<dbReference type="KEGG" id="bpb:bpr_I0287"/>
<dbReference type="InterPro" id="IPR027417">
    <property type="entry name" value="P-loop_NTPase"/>
</dbReference>
<dbReference type="RefSeq" id="WP_013279692.1">
    <property type="nucleotide sequence ID" value="NC_014387.1"/>
</dbReference>
<dbReference type="PANTHER" id="PTHR30050">
    <property type="entry name" value="CHROMOSOMAL REPLICATION INITIATOR PROTEIN DNAA"/>
    <property type="match status" value="1"/>
</dbReference>
<feature type="domain" description="AAA+ ATPase" evidence="2">
    <location>
        <begin position="173"/>
        <end position="301"/>
    </location>
</feature>
<dbReference type="Gene3D" id="3.40.50.300">
    <property type="entry name" value="P-loop containing nucleotide triphosphate hydrolases"/>
    <property type="match status" value="1"/>
</dbReference>
<dbReference type="STRING" id="515622.bpr_I0287"/>
<dbReference type="InterPro" id="IPR002611">
    <property type="entry name" value="IstB_ATP-bd"/>
</dbReference>
<proteinExistence type="predicted"/>
<dbReference type="SMART" id="SM00382">
    <property type="entry name" value="AAA"/>
    <property type="match status" value="1"/>
</dbReference>
<dbReference type="EMBL" id="CP001810">
    <property type="protein sequence ID" value="ADL33035.1"/>
    <property type="molecule type" value="Genomic_DNA"/>
</dbReference>